<proteinExistence type="predicted"/>
<keyword evidence="3" id="KW-1185">Reference proteome</keyword>
<dbReference type="SMART" id="SM00254">
    <property type="entry name" value="ShKT"/>
    <property type="match status" value="2"/>
</dbReference>
<feature type="domain" description="ShKT" evidence="2">
    <location>
        <begin position="176"/>
        <end position="212"/>
    </location>
</feature>
<evidence type="ECO:0000256" key="1">
    <source>
        <dbReference type="SAM" id="SignalP"/>
    </source>
</evidence>
<evidence type="ECO:0000313" key="3">
    <source>
        <dbReference type="Proteomes" id="UP000887540"/>
    </source>
</evidence>
<evidence type="ECO:0000313" key="4">
    <source>
        <dbReference type="WBParaSite" id="ACRNAN_scaffold14847.g31412.t2"/>
    </source>
</evidence>
<protein>
    <submittedName>
        <fullName evidence="4">ShKT domain-containing protein</fullName>
    </submittedName>
</protein>
<dbReference type="Proteomes" id="UP000887540">
    <property type="component" value="Unplaced"/>
</dbReference>
<accession>A0A914CUJ9</accession>
<name>A0A914CUJ9_9BILA</name>
<reference evidence="4" key="1">
    <citation type="submission" date="2022-11" db="UniProtKB">
        <authorList>
            <consortium name="WormBaseParasite"/>
        </authorList>
    </citation>
    <scope>IDENTIFICATION</scope>
</reference>
<dbReference type="InterPro" id="IPR003582">
    <property type="entry name" value="ShKT_dom"/>
</dbReference>
<dbReference type="WBParaSite" id="ACRNAN_scaffold14847.g31412.t2">
    <property type="protein sequence ID" value="ACRNAN_scaffold14847.g31412.t2"/>
    <property type="gene ID" value="ACRNAN_scaffold14847.g31412"/>
</dbReference>
<organism evidence="3 4">
    <name type="scientific">Acrobeloides nanus</name>
    <dbReference type="NCBI Taxonomy" id="290746"/>
    <lineage>
        <taxon>Eukaryota</taxon>
        <taxon>Metazoa</taxon>
        <taxon>Ecdysozoa</taxon>
        <taxon>Nematoda</taxon>
        <taxon>Chromadorea</taxon>
        <taxon>Rhabditida</taxon>
        <taxon>Tylenchina</taxon>
        <taxon>Cephalobomorpha</taxon>
        <taxon>Cephaloboidea</taxon>
        <taxon>Cephalobidae</taxon>
        <taxon>Acrobeloides</taxon>
    </lineage>
</organism>
<keyword evidence="1" id="KW-0732">Signal</keyword>
<feature type="domain" description="ShKT" evidence="2">
    <location>
        <begin position="115"/>
        <end position="151"/>
    </location>
</feature>
<evidence type="ECO:0000259" key="2">
    <source>
        <dbReference type="SMART" id="SM00254"/>
    </source>
</evidence>
<dbReference type="Pfam" id="PF01549">
    <property type="entry name" value="ShK"/>
    <property type="match status" value="2"/>
</dbReference>
<feature type="signal peptide" evidence="1">
    <location>
        <begin position="1"/>
        <end position="21"/>
    </location>
</feature>
<feature type="chain" id="PRO_5037157017" evidence="1">
    <location>
        <begin position="22"/>
        <end position="228"/>
    </location>
</feature>
<dbReference type="AlphaFoldDB" id="A0A914CUJ9"/>
<sequence>MLKVLLLYIFVQFFVFETESALQGYPKFDKRYLAHKSRAVLSTLEEKLKPGEVKGSHARSAKDEAKLKGLKANNVESTTFASFPDTPTTYGWNQPTTITAGWWTLKTTTQSPNGQCKDSVNFCSQYLNSCHDPTYLPLLCVDCKASCGLCDDIGQAICSQYTATPTPTYGSPTYGYCYDTSNDCSEYTNFCSSPAYRSQMCKYCQYSCGLCNDPSCSNESFKKIFKIK</sequence>